<keyword evidence="2 5" id="KW-0808">Transferase</keyword>
<dbReference type="PANTHER" id="PTHR18919">
    <property type="entry name" value="ACETYL-COA C-ACYLTRANSFERASE"/>
    <property type="match status" value="1"/>
</dbReference>
<evidence type="ECO:0000256" key="2">
    <source>
        <dbReference type="ARBA" id="ARBA00022679"/>
    </source>
</evidence>
<dbReference type="AlphaFoldDB" id="A0A652YTH8"/>
<feature type="domain" description="Thiolase-like protein type 1 additional C-terminal" evidence="4">
    <location>
        <begin position="412"/>
        <end position="468"/>
    </location>
</feature>
<comment type="similarity">
    <text evidence="1">Belongs to the thiolase-like superfamily. Thiolase family.</text>
</comment>
<evidence type="ECO:0000256" key="3">
    <source>
        <dbReference type="ARBA" id="ARBA00023315"/>
    </source>
</evidence>
<dbReference type="EMBL" id="VNIQ01000002">
    <property type="protein sequence ID" value="TYQ06196.1"/>
    <property type="molecule type" value="Genomic_DNA"/>
</dbReference>
<organism evidence="5">
    <name type="scientific">Nocardia globerula</name>
    <dbReference type="NCBI Taxonomy" id="1818"/>
    <lineage>
        <taxon>Bacteria</taxon>
        <taxon>Bacillati</taxon>
        <taxon>Actinomycetota</taxon>
        <taxon>Actinomycetes</taxon>
        <taxon>Mycobacteriales</taxon>
        <taxon>Nocardiaceae</taxon>
        <taxon>Nocardia</taxon>
    </lineage>
</organism>
<proteinExistence type="inferred from homology"/>
<dbReference type="Pfam" id="PF18313">
    <property type="entry name" value="TLP1_add_C"/>
    <property type="match status" value="1"/>
</dbReference>
<dbReference type="PANTHER" id="PTHR18919:SF139">
    <property type="entry name" value="THIOLASE-LIKE PROTEIN TYPE 1 ADDITIONAL C-TERMINAL DOMAIN-CONTAINING PROTEIN"/>
    <property type="match status" value="1"/>
</dbReference>
<evidence type="ECO:0000256" key="1">
    <source>
        <dbReference type="ARBA" id="ARBA00010982"/>
    </source>
</evidence>
<sequence length="495" mass="52272">MVDASRIPVIVGVGDLRWNPDDGPLEPLDLIYKATIAALTDSGEPSFSSHIDTIYAIKTVSWAYDNLPELLATRLGATPAITATSPIGGHWPAALLDRIGAAIADGTSSVALLVGGESHATTTALRKSGVAPDSLGWATEPGGPPGFDPADLGGAEMQRAGFIVPTRVYPLFENSFSASIGHDAQASLDWSAQMYAEFSTIAAKNSASWTSEVRTAEEISTVGPGNRMVSEPYPLMLNAMPFVNQAAAVVICSLARALDFGIDQDRLVYLWGGAGAVDPLDILHRNNFHRSEALQDTVDRTLGNAGVSAEALDIVDAYSCFPIVPKLLIHELGLPGDTVPSVTGGHSFFGGPLNSYTLHSLTEVTRRLRSGDQLALVHGNGGFLTYQHAVLLSASAHERGYVGDPQARTLTPHAPDLVTGYVGSAKIITATVEYNRMGEPETGFVIATTPDGRRLAGHTGPENAAELTQLSGTNPPAVDRHVHISDENGRLTPKF</sequence>
<gene>
    <name evidence="5" type="ORF">FNL38_102329</name>
</gene>
<name>A0A652YTH8_NOCGL</name>
<keyword evidence="3" id="KW-0012">Acyltransferase</keyword>
<dbReference type="InterPro" id="IPR016039">
    <property type="entry name" value="Thiolase-like"/>
</dbReference>
<dbReference type="Gene3D" id="2.40.50.840">
    <property type="match status" value="1"/>
</dbReference>
<accession>A0A652YTH8</accession>
<dbReference type="Gene3D" id="3.40.47.10">
    <property type="match status" value="1"/>
</dbReference>
<evidence type="ECO:0000313" key="5">
    <source>
        <dbReference type="EMBL" id="TYQ06196.1"/>
    </source>
</evidence>
<comment type="caution">
    <text evidence="5">The sequence shown here is derived from an EMBL/GenBank/DDBJ whole genome shotgun (WGS) entry which is preliminary data.</text>
</comment>
<reference evidence="5" key="1">
    <citation type="submission" date="2019-07" db="EMBL/GenBank/DDBJ databases">
        <title>Genomic Encyclopedia of Type Strains, Phase IV (KMG-IV): sequencing the most valuable type-strain genomes for metagenomic binning, comparative biology and taxonomic classification.</title>
        <authorList>
            <person name="Goeker M."/>
        </authorList>
    </citation>
    <scope>NUCLEOTIDE SEQUENCE</scope>
    <source>
        <strain evidence="5">DSM 44596</strain>
    </source>
</reference>
<evidence type="ECO:0000259" key="4">
    <source>
        <dbReference type="Pfam" id="PF18313"/>
    </source>
</evidence>
<dbReference type="GO" id="GO:0016746">
    <property type="term" value="F:acyltransferase activity"/>
    <property type="evidence" value="ECO:0007669"/>
    <property type="project" value="UniProtKB-KW"/>
</dbReference>
<dbReference type="InterPro" id="IPR040771">
    <property type="entry name" value="TLP1_add_C"/>
</dbReference>
<protein>
    <submittedName>
        <fullName evidence="5">Acetyl-CoA C-acetyltransferase</fullName>
    </submittedName>
</protein>
<dbReference type="SUPFAM" id="SSF53901">
    <property type="entry name" value="Thiolase-like"/>
    <property type="match status" value="1"/>
</dbReference>